<dbReference type="STRING" id="1314781.A0A165BGS3"/>
<dbReference type="AlphaFoldDB" id="A0A165BGS3"/>
<evidence type="ECO:0000313" key="2">
    <source>
        <dbReference type="Proteomes" id="UP000077266"/>
    </source>
</evidence>
<keyword evidence="2" id="KW-1185">Reference proteome</keyword>
<name>A0A165BGS3_EXIGL</name>
<evidence type="ECO:0000313" key="1">
    <source>
        <dbReference type="EMBL" id="KZV80611.1"/>
    </source>
</evidence>
<dbReference type="InParanoid" id="A0A165BGS3"/>
<protein>
    <recommendedName>
        <fullName evidence="3">Retrotransposon Copia-like N-terminal domain-containing protein</fullName>
    </recommendedName>
</protein>
<dbReference type="Pfam" id="PF14223">
    <property type="entry name" value="Retrotran_gag_2"/>
    <property type="match status" value="1"/>
</dbReference>
<organism evidence="1 2">
    <name type="scientific">Exidia glandulosa HHB12029</name>
    <dbReference type="NCBI Taxonomy" id="1314781"/>
    <lineage>
        <taxon>Eukaryota</taxon>
        <taxon>Fungi</taxon>
        <taxon>Dikarya</taxon>
        <taxon>Basidiomycota</taxon>
        <taxon>Agaricomycotina</taxon>
        <taxon>Agaricomycetes</taxon>
        <taxon>Auriculariales</taxon>
        <taxon>Exidiaceae</taxon>
        <taxon>Exidia</taxon>
    </lineage>
</organism>
<gene>
    <name evidence="1" type="ORF">EXIGLDRAFT_629869</name>
</gene>
<proteinExistence type="predicted"/>
<dbReference type="Proteomes" id="UP000077266">
    <property type="component" value="Unassembled WGS sequence"/>
</dbReference>
<sequence>MTSIGSGAYRIELLSGSNWLPWKRRMLAILRDSGLDGYATEEAAQAAWDDGDAKTRTRIELAVGDSEMVHLTGAETARQMWEQLSQVKEARGRLGILA</sequence>
<dbReference type="EMBL" id="KV426465">
    <property type="protein sequence ID" value="KZV80611.1"/>
    <property type="molecule type" value="Genomic_DNA"/>
</dbReference>
<evidence type="ECO:0008006" key="3">
    <source>
        <dbReference type="Google" id="ProtNLM"/>
    </source>
</evidence>
<accession>A0A165BGS3</accession>
<dbReference type="OrthoDB" id="2847449at2759"/>
<feature type="non-terminal residue" evidence="1">
    <location>
        <position position="98"/>
    </location>
</feature>
<reference evidence="1 2" key="1">
    <citation type="journal article" date="2016" name="Mol. Biol. Evol.">
        <title>Comparative Genomics of Early-Diverging Mushroom-Forming Fungi Provides Insights into the Origins of Lignocellulose Decay Capabilities.</title>
        <authorList>
            <person name="Nagy L.G."/>
            <person name="Riley R."/>
            <person name="Tritt A."/>
            <person name="Adam C."/>
            <person name="Daum C."/>
            <person name="Floudas D."/>
            <person name="Sun H."/>
            <person name="Yadav J.S."/>
            <person name="Pangilinan J."/>
            <person name="Larsson K.H."/>
            <person name="Matsuura K."/>
            <person name="Barry K."/>
            <person name="Labutti K."/>
            <person name="Kuo R."/>
            <person name="Ohm R.A."/>
            <person name="Bhattacharya S.S."/>
            <person name="Shirouzu T."/>
            <person name="Yoshinaga Y."/>
            <person name="Martin F.M."/>
            <person name="Grigoriev I.V."/>
            <person name="Hibbett D.S."/>
        </authorList>
    </citation>
    <scope>NUCLEOTIDE SEQUENCE [LARGE SCALE GENOMIC DNA]</scope>
    <source>
        <strain evidence="1 2">HHB12029</strain>
    </source>
</reference>